<dbReference type="NCBIfam" id="TIGR01494">
    <property type="entry name" value="ATPase_P-type"/>
    <property type="match status" value="1"/>
</dbReference>
<dbReference type="PRINTS" id="PR00943">
    <property type="entry name" value="CUATPASE"/>
</dbReference>
<feature type="transmembrane region" description="Helical" evidence="15">
    <location>
        <begin position="272"/>
        <end position="298"/>
    </location>
</feature>
<dbReference type="InterPro" id="IPR023298">
    <property type="entry name" value="ATPase_P-typ_TM_dom_sf"/>
</dbReference>
<keyword evidence="8" id="KW-0187">Copper transport</keyword>
<dbReference type="SFLD" id="SFLDS00003">
    <property type="entry name" value="Haloacid_Dehalogenase"/>
    <property type="match status" value="1"/>
</dbReference>
<dbReference type="SUPFAM" id="SSF81665">
    <property type="entry name" value="Calcium ATPase, transmembrane domain M"/>
    <property type="match status" value="1"/>
</dbReference>
<feature type="transmembrane region" description="Helical" evidence="15">
    <location>
        <begin position="91"/>
        <end position="110"/>
    </location>
</feature>
<keyword evidence="8" id="KW-0813">Transport</keyword>
<feature type="transmembrane region" description="Helical" evidence="15">
    <location>
        <begin position="33"/>
        <end position="53"/>
    </location>
</feature>
<dbReference type="PRINTS" id="PR00119">
    <property type="entry name" value="CATATPASE"/>
</dbReference>
<evidence type="ECO:0000256" key="4">
    <source>
        <dbReference type="ARBA" id="ARBA00022475"/>
    </source>
</evidence>
<dbReference type="GO" id="GO:0140581">
    <property type="term" value="F:P-type monovalent copper transporter activity"/>
    <property type="evidence" value="ECO:0007669"/>
    <property type="project" value="UniProtKB-EC"/>
</dbReference>
<evidence type="ECO:0000256" key="2">
    <source>
        <dbReference type="ARBA" id="ARBA00006024"/>
    </source>
</evidence>
<feature type="domain" description="P-type ATPase A" evidence="16">
    <location>
        <begin position="128"/>
        <end position="227"/>
    </location>
</feature>
<dbReference type="AlphaFoldDB" id="A0A0R1UPJ6"/>
<dbReference type="Pfam" id="PF00122">
    <property type="entry name" value="E1-E2_ATPase"/>
    <property type="match status" value="1"/>
</dbReference>
<comment type="caution">
    <text evidence="17">The sequence shown here is derived from an EMBL/GenBank/DDBJ whole genome shotgun (WGS) entry which is preliminary data.</text>
</comment>
<dbReference type="InterPro" id="IPR036412">
    <property type="entry name" value="HAD-like_sf"/>
</dbReference>
<evidence type="ECO:0000256" key="11">
    <source>
        <dbReference type="ARBA" id="ARBA00022989"/>
    </source>
</evidence>
<keyword evidence="11 15" id="KW-1133">Transmembrane helix</keyword>
<keyword evidence="7 15" id="KW-0547">Nucleotide-binding</keyword>
<dbReference type="NCBIfam" id="TIGR01511">
    <property type="entry name" value="ATPase-IB1_Cu"/>
    <property type="match status" value="1"/>
</dbReference>
<dbReference type="FunFam" id="2.70.150.10:FF:000020">
    <property type="entry name" value="Copper-exporting P-type ATPase A"/>
    <property type="match status" value="1"/>
</dbReference>
<organism evidence="17 18">
    <name type="scientific">Levilactobacillus hammesii DSM 16381</name>
    <dbReference type="NCBI Taxonomy" id="1423753"/>
    <lineage>
        <taxon>Bacteria</taxon>
        <taxon>Bacillati</taxon>
        <taxon>Bacillota</taxon>
        <taxon>Bacilli</taxon>
        <taxon>Lactobacillales</taxon>
        <taxon>Lactobacillaceae</taxon>
        <taxon>Levilactobacillus</taxon>
    </lineage>
</organism>
<evidence type="ECO:0000256" key="13">
    <source>
        <dbReference type="ARBA" id="ARBA00023136"/>
    </source>
</evidence>
<evidence type="ECO:0000313" key="18">
    <source>
        <dbReference type="Proteomes" id="UP000051580"/>
    </source>
</evidence>
<evidence type="ECO:0000256" key="10">
    <source>
        <dbReference type="ARBA" id="ARBA00022967"/>
    </source>
</evidence>
<feature type="transmembrane region" description="Helical" evidence="15">
    <location>
        <begin position="581"/>
        <end position="604"/>
    </location>
</feature>
<sequence length="645" mass="67953">MSIKNRFIVSLILSLPMLVEMLAKPFGFMLPGGAWTMFLLTTGVMAVSAWPFIQSAWAAFRHHHANMDTLVAIGTATAYLYSTYAMVTGKAVFFESAAFVITFILLGQYFEEKMKHSASGAVEKLIGLQAKEADVMRHGELVQIPLSDVMVGDLIRVKPGQKIAVDGTIIEGTSTIDESMVTGESLPVTKKTGDAVIGATINGTGTFMFKASKVGNDTLLAQIVDMVKKAQTSHAPIQKTVDRVADIFVPAVLIAAILTFTVWYVLLGASLVNAMLFAVSVIIIACPCALGIATPTALMVGTGRSAKMGILIKNGEVLEMANKIKTVVFDKTGTLTEGHPQVTDVVGDRATVLQLAANLEVASEHPLAAAILDAAKAENLTPTAAADFQAIQGKGVQATVDGQRAFIGNAKLLEDYHLTDQDQQRMDRLQAEAKTVVIVGRDNHVIGLIAIQDAPKPSSAEAIAALKDRGLRTVMLTGDNQRVAQAIADQVGIDAVIADVLPADKAAAVKRLQADGPVAFAGDGINDAPALTTADVGIAMGSGTDIAIESGGIVLVKNDLLDVVRALELSQKTFNRIKLNLFWAFIYNTLGIPVAAGIFAGIGLMLSPELAGLGMAFSSLSVVASSLLLNKTKLTTTPASTTRMA</sequence>
<feature type="transmembrane region" description="Helical" evidence="15">
    <location>
        <begin position="247"/>
        <end position="266"/>
    </location>
</feature>
<dbReference type="GO" id="GO:0005886">
    <property type="term" value="C:plasma membrane"/>
    <property type="evidence" value="ECO:0007669"/>
    <property type="project" value="UniProtKB-SubCell"/>
</dbReference>
<dbReference type="InterPro" id="IPR023299">
    <property type="entry name" value="ATPase_P-typ_cyto_dom_N"/>
</dbReference>
<evidence type="ECO:0000256" key="15">
    <source>
        <dbReference type="RuleBase" id="RU362081"/>
    </source>
</evidence>
<keyword evidence="12" id="KW-0186">Copper</keyword>
<proteinExistence type="inferred from homology"/>
<feature type="transmembrane region" description="Helical" evidence="15">
    <location>
        <begin position="65"/>
        <end position="85"/>
    </location>
</feature>
<accession>A0A0R1UPJ6</accession>
<comment type="catalytic activity">
    <reaction evidence="14">
        <text>Cu(+)(in) + ATP + H2O = Cu(+)(out) + ADP + phosphate + H(+)</text>
        <dbReference type="Rhea" id="RHEA:25792"/>
        <dbReference type="ChEBI" id="CHEBI:15377"/>
        <dbReference type="ChEBI" id="CHEBI:15378"/>
        <dbReference type="ChEBI" id="CHEBI:30616"/>
        <dbReference type="ChEBI" id="CHEBI:43474"/>
        <dbReference type="ChEBI" id="CHEBI:49552"/>
        <dbReference type="ChEBI" id="CHEBI:456216"/>
        <dbReference type="EC" id="7.2.2.8"/>
    </reaction>
</comment>
<dbReference type="NCBIfam" id="TIGR01525">
    <property type="entry name" value="ATPase-IB_hvy"/>
    <property type="match status" value="1"/>
</dbReference>
<dbReference type="GO" id="GO:0016887">
    <property type="term" value="F:ATP hydrolysis activity"/>
    <property type="evidence" value="ECO:0007669"/>
    <property type="project" value="InterPro"/>
</dbReference>
<keyword evidence="5 15" id="KW-0812">Transmembrane</keyword>
<keyword evidence="9 15" id="KW-0067">ATP-binding</keyword>
<dbReference type="InterPro" id="IPR018303">
    <property type="entry name" value="ATPase_P-typ_P_site"/>
</dbReference>
<evidence type="ECO:0000256" key="5">
    <source>
        <dbReference type="ARBA" id="ARBA00022692"/>
    </source>
</evidence>
<dbReference type="PANTHER" id="PTHR43520">
    <property type="entry name" value="ATP7, ISOFORM B"/>
    <property type="match status" value="1"/>
</dbReference>
<dbReference type="InterPro" id="IPR023214">
    <property type="entry name" value="HAD_sf"/>
</dbReference>
<dbReference type="InterPro" id="IPR001757">
    <property type="entry name" value="P_typ_ATPase"/>
</dbReference>
<name>A0A0R1UPJ6_9LACO</name>
<keyword evidence="4 15" id="KW-1003">Cell membrane</keyword>
<dbReference type="Proteomes" id="UP000051580">
    <property type="component" value="Unassembled WGS sequence"/>
</dbReference>
<evidence type="ECO:0000256" key="6">
    <source>
        <dbReference type="ARBA" id="ARBA00022723"/>
    </source>
</evidence>
<evidence type="ECO:0000256" key="12">
    <source>
        <dbReference type="ARBA" id="ARBA00023008"/>
    </source>
</evidence>
<comment type="subcellular location">
    <subcellularLocation>
        <location evidence="1">Cell membrane</location>
        <topology evidence="1">Multi-pass membrane protein</topology>
    </subcellularLocation>
</comment>
<evidence type="ECO:0000259" key="16">
    <source>
        <dbReference type="Pfam" id="PF00122"/>
    </source>
</evidence>
<dbReference type="Pfam" id="PF00702">
    <property type="entry name" value="Hydrolase"/>
    <property type="match status" value="1"/>
</dbReference>
<dbReference type="CDD" id="cd02094">
    <property type="entry name" value="P-type_ATPase_Cu-like"/>
    <property type="match status" value="1"/>
</dbReference>
<dbReference type="PROSITE" id="PS00154">
    <property type="entry name" value="ATPASE_E1_E2"/>
    <property type="match status" value="1"/>
</dbReference>
<dbReference type="InterPro" id="IPR044492">
    <property type="entry name" value="P_typ_ATPase_HD_dom"/>
</dbReference>
<evidence type="ECO:0000256" key="7">
    <source>
        <dbReference type="ARBA" id="ARBA00022741"/>
    </source>
</evidence>
<dbReference type="GO" id="GO:0005524">
    <property type="term" value="F:ATP binding"/>
    <property type="evidence" value="ECO:0007669"/>
    <property type="project" value="UniProtKB-UniRule"/>
</dbReference>
<dbReference type="InterPro" id="IPR059000">
    <property type="entry name" value="ATPase_P-type_domA"/>
</dbReference>
<keyword evidence="8" id="KW-0406">Ion transport</keyword>
<dbReference type="GO" id="GO:0043682">
    <property type="term" value="F:P-type divalent copper transporter activity"/>
    <property type="evidence" value="ECO:0007669"/>
    <property type="project" value="TreeGrafter"/>
</dbReference>
<protein>
    <recommendedName>
        <fullName evidence="3">P-type Cu(+) transporter</fullName>
        <ecNumber evidence="3">7.2.2.8</ecNumber>
    </recommendedName>
</protein>
<dbReference type="GO" id="GO:0005507">
    <property type="term" value="F:copper ion binding"/>
    <property type="evidence" value="ECO:0007669"/>
    <property type="project" value="TreeGrafter"/>
</dbReference>
<keyword evidence="10" id="KW-1278">Translocase</keyword>
<dbReference type="GO" id="GO:0055070">
    <property type="term" value="P:copper ion homeostasis"/>
    <property type="evidence" value="ECO:0007669"/>
    <property type="project" value="TreeGrafter"/>
</dbReference>
<evidence type="ECO:0000256" key="3">
    <source>
        <dbReference type="ARBA" id="ARBA00012517"/>
    </source>
</evidence>
<evidence type="ECO:0000256" key="8">
    <source>
        <dbReference type="ARBA" id="ARBA00022796"/>
    </source>
</evidence>
<evidence type="ECO:0000256" key="9">
    <source>
        <dbReference type="ARBA" id="ARBA00022840"/>
    </source>
</evidence>
<evidence type="ECO:0000313" key="17">
    <source>
        <dbReference type="EMBL" id="KRL93315.1"/>
    </source>
</evidence>
<keyword evidence="13 15" id="KW-0472">Membrane</keyword>
<gene>
    <name evidence="17" type="ORF">FD28_GL001188</name>
</gene>
<dbReference type="SFLD" id="SFLDG00002">
    <property type="entry name" value="C1.7:_P-type_atpase_like"/>
    <property type="match status" value="1"/>
</dbReference>
<dbReference type="SUPFAM" id="SSF56784">
    <property type="entry name" value="HAD-like"/>
    <property type="match status" value="1"/>
</dbReference>
<dbReference type="PATRIC" id="fig|1423753.3.peg.1237"/>
<dbReference type="Gene3D" id="3.40.50.1000">
    <property type="entry name" value="HAD superfamily/HAD-like"/>
    <property type="match status" value="1"/>
</dbReference>
<dbReference type="InterPro" id="IPR008250">
    <property type="entry name" value="ATPase_P-typ_transduc_dom_A_sf"/>
</dbReference>
<dbReference type="PANTHER" id="PTHR43520:SF8">
    <property type="entry name" value="P-TYPE CU(+) TRANSPORTER"/>
    <property type="match status" value="1"/>
</dbReference>
<dbReference type="InterPro" id="IPR027256">
    <property type="entry name" value="P-typ_ATPase_IB"/>
</dbReference>
<dbReference type="RefSeq" id="WP_057735033.1">
    <property type="nucleotide sequence ID" value="NZ_AZFS01000064.1"/>
</dbReference>
<keyword evidence="6 15" id="KW-0479">Metal-binding</keyword>
<dbReference type="EMBL" id="AZFS01000064">
    <property type="protein sequence ID" value="KRL93315.1"/>
    <property type="molecule type" value="Genomic_DNA"/>
</dbReference>
<feature type="transmembrane region" description="Helical" evidence="15">
    <location>
        <begin position="610"/>
        <end position="629"/>
    </location>
</feature>
<dbReference type="OrthoDB" id="9813266at2"/>
<reference evidence="17 18" key="1">
    <citation type="journal article" date="2015" name="Genome Announc.">
        <title>Expanding the biotechnology potential of lactobacilli through comparative genomics of 213 strains and associated genera.</title>
        <authorList>
            <person name="Sun Z."/>
            <person name="Harris H.M."/>
            <person name="McCann A."/>
            <person name="Guo C."/>
            <person name="Argimon S."/>
            <person name="Zhang W."/>
            <person name="Yang X."/>
            <person name="Jeffery I.B."/>
            <person name="Cooney J.C."/>
            <person name="Kagawa T.F."/>
            <person name="Liu W."/>
            <person name="Song Y."/>
            <person name="Salvetti E."/>
            <person name="Wrobel A."/>
            <person name="Rasinkangas P."/>
            <person name="Parkhill J."/>
            <person name="Rea M.C."/>
            <person name="O'Sullivan O."/>
            <person name="Ritari J."/>
            <person name="Douillard F.P."/>
            <person name="Paul Ross R."/>
            <person name="Yang R."/>
            <person name="Briner A.E."/>
            <person name="Felis G.E."/>
            <person name="de Vos W.M."/>
            <person name="Barrangou R."/>
            <person name="Klaenhammer T.R."/>
            <person name="Caufield P.W."/>
            <person name="Cui Y."/>
            <person name="Zhang H."/>
            <person name="O'Toole P.W."/>
        </authorList>
    </citation>
    <scope>NUCLEOTIDE SEQUENCE [LARGE SCALE GENOMIC DNA]</scope>
    <source>
        <strain evidence="17 18">DSM 16381</strain>
    </source>
</reference>
<comment type="similarity">
    <text evidence="2 15">Belongs to the cation transport ATPase (P-type) (TC 3.A.3) family. Type IB subfamily.</text>
</comment>
<dbReference type="STRING" id="1423753.FD28_GL001188"/>
<dbReference type="SUPFAM" id="SSF81653">
    <property type="entry name" value="Calcium ATPase, transduction domain A"/>
    <property type="match status" value="1"/>
</dbReference>
<dbReference type="SFLD" id="SFLDF00027">
    <property type="entry name" value="p-type_atpase"/>
    <property type="match status" value="1"/>
</dbReference>
<dbReference type="EC" id="7.2.2.8" evidence="3"/>
<dbReference type="Gene3D" id="3.40.1110.10">
    <property type="entry name" value="Calcium-transporting ATPase, cytoplasmic domain N"/>
    <property type="match status" value="1"/>
</dbReference>
<keyword evidence="18" id="KW-1185">Reference proteome</keyword>
<evidence type="ECO:0000256" key="14">
    <source>
        <dbReference type="ARBA" id="ARBA00049289"/>
    </source>
</evidence>
<evidence type="ECO:0000256" key="1">
    <source>
        <dbReference type="ARBA" id="ARBA00004651"/>
    </source>
</evidence>
<dbReference type="Gene3D" id="2.70.150.10">
    <property type="entry name" value="Calcium-transporting ATPase, cytoplasmic transduction domain A"/>
    <property type="match status" value="1"/>
</dbReference>